<sequence length="112" mass="12887">MKIRKHDGVYISEKIEWGRTIWTRARGLIGKNLDSDAAFILSPCNQIHTWFMKEEIDCVFLNKDNEIVYILSNCPPWRASKKIKNATCVVELPSGKVDEMNIQIGESLFIES</sequence>
<keyword evidence="2" id="KW-1185">Reference proteome</keyword>
<evidence type="ECO:0000313" key="1">
    <source>
        <dbReference type="EMBL" id="RSL30823.1"/>
    </source>
</evidence>
<dbReference type="AlphaFoldDB" id="A0A3R9PHJ8"/>
<organism evidence="1 2">
    <name type="scientific">Salibacterium salarium</name>
    <dbReference type="NCBI Taxonomy" id="284579"/>
    <lineage>
        <taxon>Bacteria</taxon>
        <taxon>Bacillati</taxon>
        <taxon>Bacillota</taxon>
        <taxon>Bacilli</taxon>
        <taxon>Bacillales</taxon>
        <taxon>Bacillaceae</taxon>
    </lineage>
</organism>
<evidence type="ECO:0000313" key="2">
    <source>
        <dbReference type="Proteomes" id="UP000275076"/>
    </source>
</evidence>
<accession>A0A3R9PHJ8</accession>
<dbReference type="InterPro" id="IPR038695">
    <property type="entry name" value="Saro_0823-like_sf"/>
</dbReference>
<dbReference type="EMBL" id="RBVX01000031">
    <property type="protein sequence ID" value="RSL30823.1"/>
    <property type="molecule type" value="Genomic_DNA"/>
</dbReference>
<dbReference type="OrthoDB" id="9813379at2"/>
<comment type="caution">
    <text evidence="1">The sequence shown here is derived from an EMBL/GenBank/DDBJ whole genome shotgun (WGS) entry which is preliminary data.</text>
</comment>
<reference evidence="1 2" key="1">
    <citation type="submission" date="2018-10" db="EMBL/GenBank/DDBJ databases">
        <title>Draft genome sequence of Bacillus salarius IM0101, isolated from a hypersaline soil in Inner Mongolia, China.</title>
        <authorList>
            <person name="Yamprayoonswat W."/>
            <person name="Boonvisut S."/>
            <person name="Jumpathong W."/>
            <person name="Sittihan S."/>
            <person name="Ruangsuj P."/>
            <person name="Wanthongcharoen S."/>
            <person name="Thongpramul N."/>
            <person name="Pimmason S."/>
            <person name="Yu B."/>
            <person name="Yasawong M."/>
        </authorList>
    </citation>
    <scope>NUCLEOTIDE SEQUENCE [LARGE SCALE GENOMIC DNA]</scope>
    <source>
        <strain evidence="1 2">IM0101</strain>
    </source>
</reference>
<protein>
    <submittedName>
        <fullName evidence="1">DUF192 domain-containing protein</fullName>
    </submittedName>
</protein>
<proteinExistence type="predicted"/>
<gene>
    <name evidence="1" type="ORF">D7Z54_23820</name>
</gene>
<dbReference type="Pfam" id="PF02643">
    <property type="entry name" value="DUF192"/>
    <property type="match status" value="1"/>
</dbReference>
<dbReference type="Gene3D" id="2.60.120.1140">
    <property type="entry name" value="Protein of unknown function DUF192"/>
    <property type="match status" value="1"/>
</dbReference>
<dbReference type="RefSeq" id="WP_125559783.1">
    <property type="nucleotide sequence ID" value="NZ_RBVX01000031.1"/>
</dbReference>
<dbReference type="Proteomes" id="UP000275076">
    <property type="component" value="Unassembled WGS sequence"/>
</dbReference>
<dbReference type="InterPro" id="IPR003795">
    <property type="entry name" value="DUF192"/>
</dbReference>
<name>A0A3R9PHJ8_9BACI</name>